<keyword evidence="11 17" id="KW-0413">Isomerase</keyword>
<evidence type="ECO:0000313" key="20">
    <source>
        <dbReference type="EMBL" id="KAB2929582.1"/>
    </source>
</evidence>
<dbReference type="Pfam" id="PF01256">
    <property type="entry name" value="Carb_kinase"/>
    <property type="match status" value="1"/>
</dbReference>
<dbReference type="GO" id="GO:0110051">
    <property type="term" value="P:metabolite repair"/>
    <property type="evidence" value="ECO:0007669"/>
    <property type="project" value="TreeGrafter"/>
</dbReference>
<evidence type="ECO:0000256" key="11">
    <source>
        <dbReference type="ARBA" id="ARBA00023235"/>
    </source>
</evidence>
<dbReference type="InterPro" id="IPR036652">
    <property type="entry name" value="YjeF_N_dom_sf"/>
</dbReference>
<evidence type="ECO:0000256" key="6">
    <source>
        <dbReference type="ARBA" id="ARBA00022741"/>
    </source>
</evidence>
<comment type="caution">
    <text evidence="20">The sequence shown here is derived from an EMBL/GenBank/DDBJ whole genome shotgun (WGS) entry which is preliminary data.</text>
</comment>
<evidence type="ECO:0000256" key="15">
    <source>
        <dbReference type="ARBA" id="ARBA00048238"/>
    </source>
</evidence>
<dbReference type="PANTHER" id="PTHR12592">
    <property type="entry name" value="ATP-DEPENDENT (S)-NAD(P)H-HYDRATE DEHYDRATASE FAMILY MEMBER"/>
    <property type="match status" value="1"/>
</dbReference>
<keyword evidence="12 17" id="KW-0456">Lyase</keyword>
<dbReference type="AlphaFoldDB" id="A0A833LZM5"/>
<keyword evidence="10 17" id="KW-0520">NAD</keyword>
<comment type="catalytic activity">
    <reaction evidence="16 17">
        <text>(6S)-NADPHX + ADP = AMP + phosphate + NADPH + H(+)</text>
        <dbReference type="Rhea" id="RHEA:32235"/>
        <dbReference type="ChEBI" id="CHEBI:15378"/>
        <dbReference type="ChEBI" id="CHEBI:43474"/>
        <dbReference type="ChEBI" id="CHEBI:57783"/>
        <dbReference type="ChEBI" id="CHEBI:64076"/>
        <dbReference type="ChEBI" id="CHEBI:456215"/>
        <dbReference type="ChEBI" id="CHEBI:456216"/>
        <dbReference type="EC" id="4.2.1.136"/>
    </reaction>
</comment>
<proteinExistence type="inferred from homology"/>
<dbReference type="GO" id="GO:0046872">
    <property type="term" value="F:metal ion binding"/>
    <property type="evidence" value="ECO:0007669"/>
    <property type="project" value="UniProtKB-UniRule"/>
</dbReference>
<comment type="function">
    <text evidence="14 17">Bifunctional enzyme that catalyzes the epimerization of the S- and R-forms of NAD(P)HX and the dehydration of the S-form of NAD(P)HX at the expense of ADP, which is converted to AMP. This allows the repair of both epimers of NAD(P)HX, a damaged form of NAD(P)H that is a result of enzymatic or heat-dependent hydration.</text>
</comment>
<dbReference type="EC" id="5.1.99.6" evidence="17"/>
<dbReference type="GO" id="GO:0005524">
    <property type="term" value="F:ATP binding"/>
    <property type="evidence" value="ECO:0007669"/>
    <property type="project" value="UniProtKB-UniRule"/>
</dbReference>
<evidence type="ECO:0000256" key="14">
    <source>
        <dbReference type="ARBA" id="ARBA00025153"/>
    </source>
</evidence>
<dbReference type="Pfam" id="PF03853">
    <property type="entry name" value="YjeF_N"/>
    <property type="match status" value="1"/>
</dbReference>
<dbReference type="Proteomes" id="UP000460298">
    <property type="component" value="Unassembled WGS sequence"/>
</dbReference>
<dbReference type="SUPFAM" id="SSF53613">
    <property type="entry name" value="Ribokinase-like"/>
    <property type="match status" value="1"/>
</dbReference>
<protein>
    <recommendedName>
        <fullName evidence="17">Bifunctional NAD(P)H-hydrate repair enzyme</fullName>
    </recommendedName>
    <alternativeName>
        <fullName evidence="17">Nicotinamide nucleotide repair protein</fullName>
    </alternativeName>
    <domain>
        <recommendedName>
            <fullName evidence="17">ADP-dependent (S)-NAD(P)H-hydrate dehydratase</fullName>
            <ecNumber evidence="17">4.2.1.136</ecNumber>
        </recommendedName>
        <alternativeName>
            <fullName evidence="17">ADP-dependent NAD(P)HX dehydratase</fullName>
        </alternativeName>
    </domain>
    <domain>
        <recommendedName>
            <fullName evidence="17">NAD(P)H-hydrate epimerase</fullName>
            <ecNumber evidence="17">5.1.99.6</ecNumber>
        </recommendedName>
    </domain>
</protein>
<dbReference type="PROSITE" id="PS51383">
    <property type="entry name" value="YJEF_C_3"/>
    <property type="match status" value="1"/>
</dbReference>
<feature type="domain" description="YjeF N-terminal" evidence="19">
    <location>
        <begin position="18"/>
        <end position="236"/>
    </location>
</feature>
<dbReference type="PROSITE" id="PS51385">
    <property type="entry name" value="YJEF_N"/>
    <property type="match status" value="1"/>
</dbReference>
<sequence length="513" mass="55388">MKLSNGNKGHALVRYDDARSIDTLTIQQGNGETLLMGLAAAGALHHLKQEYLTRFWNSEDLQLIIVCGSGNNGGDGLALAGLLCADPDRYPGADIRERLRVYALPPKSAAAQFYEAKLRRQGVTIRPLQKLSEDVAELVKHNELTIVEALLGTGQSRLPAGDIATALQAIDTIRNAGRARLVALDVPAGLTESGLAESAPMPDCVYTFGSEKAATALIPGLQVRRIPCGFESQNEEAVFAASTELYRCEPSEALHFFRRSDADHKYSAGYAWMAAGEHDMEGAALLALRAFLGSGGGYVRHFHPSPQSRERYLSILPSAIYHDATDFVKACEIEKPPRSILIGPGMHSDTLASLREGLIEGLTILSRRQQKLTVILDAAACSLAFDERFPHVRCLITPHVAEWKSLGGPIVQCVGDLEPAHAFSGRIYTYLKGPVSFLFAPDQIAVYNAPLPSLAVAGSGDLFGGLLLRAACGHEADQPICDIVSACVALQRRSAESSMHPEQQLKFIQEILA</sequence>
<evidence type="ECO:0000259" key="19">
    <source>
        <dbReference type="PROSITE" id="PS51385"/>
    </source>
</evidence>
<dbReference type="InterPro" id="IPR029056">
    <property type="entry name" value="Ribokinase-like"/>
</dbReference>
<keyword evidence="9 17" id="KW-0630">Potassium</keyword>
<reference evidence="20 21" key="1">
    <citation type="submission" date="2019-10" db="EMBL/GenBank/DDBJ databases">
        <title>Extracellular Electron Transfer in a Candidatus Methanoperedens spp. Enrichment Culture.</title>
        <authorList>
            <person name="Berger S."/>
            <person name="Rangel Shaw D."/>
            <person name="Berben T."/>
            <person name="In 'T Zandt M."/>
            <person name="Frank J."/>
            <person name="Reimann J."/>
            <person name="Jetten M.S.M."/>
            <person name="Welte C.U."/>
        </authorList>
    </citation>
    <scope>NUCLEOTIDE SEQUENCE [LARGE SCALE GENOMIC DNA]</scope>
    <source>
        <strain evidence="20">SB12</strain>
    </source>
</reference>
<dbReference type="SUPFAM" id="SSF64153">
    <property type="entry name" value="YjeF N-terminal domain-like"/>
    <property type="match status" value="1"/>
</dbReference>
<comment type="catalytic activity">
    <reaction evidence="15 17">
        <text>(6S)-NADHX + ADP = AMP + phosphate + NADH + H(+)</text>
        <dbReference type="Rhea" id="RHEA:32223"/>
        <dbReference type="ChEBI" id="CHEBI:15378"/>
        <dbReference type="ChEBI" id="CHEBI:43474"/>
        <dbReference type="ChEBI" id="CHEBI:57945"/>
        <dbReference type="ChEBI" id="CHEBI:64074"/>
        <dbReference type="ChEBI" id="CHEBI:456215"/>
        <dbReference type="ChEBI" id="CHEBI:456216"/>
        <dbReference type="EC" id="4.2.1.136"/>
    </reaction>
</comment>
<keyword evidence="5 17" id="KW-0479">Metal-binding</keyword>
<comment type="similarity">
    <text evidence="3 17">In the N-terminal section; belongs to the NnrE/AIBP family.</text>
</comment>
<dbReference type="InterPro" id="IPR000631">
    <property type="entry name" value="CARKD"/>
</dbReference>
<keyword evidence="8 17" id="KW-0521">NADP</keyword>
<dbReference type="GO" id="GO:0052855">
    <property type="term" value="F:ADP-dependent NAD(P)H-hydrate dehydratase activity"/>
    <property type="evidence" value="ECO:0007669"/>
    <property type="project" value="UniProtKB-UniRule"/>
</dbReference>
<evidence type="ECO:0000256" key="5">
    <source>
        <dbReference type="ARBA" id="ARBA00022723"/>
    </source>
</evidence>
<evidence type="ECO:0000256" key="12">
    <source>
        <dbReference type="ARBA" id="ARBA00023239"/>
    </source>
</evidence>
<evidence type="ECO:0000256" key="13">
    <source>
        <dbReference type="ARBA" id="ARBA00023268"/>
    </source>
</evidence>
<dbReference type="EMBL" id="WBUI01000029">
    <property type="protein sequence ID" value="KAB2929582.1"/>
    <property type="molecule type" value="Genomic_DNA"/>
</dbReference>
<dbReference type="GO" id="GO:0052856">
    <property type="term" value="F:NAD(P)HX epimerase activity"/>
    <property type="evidence" value="ECO:0007669"/>
    <property type="project" value="UniProtKB-EC"/>
</dbReference>
<comment type="catalytic activity">
    <reaction evidence="2 17">
        <text>(6R)-NADPHX = (6S)-NADPHX</text>
        <dbReference type="Rhea" id="RHEA:32227"/>
        <dbReference type="ChEBI" id="CHEBI:64076"/>
        <dbReference type="ChEBI" id="CHEBI:64077"/>
        <dbReference type="EC" id="5.1.99.6"/>
    </reaction>
</comment>
<dbReference type="Gene3D" id="3.40.50.10260">
    <property type="entry name" value="YjeF N-terminal domain"/>
    <property type="match status" value="1"/>
</dbReference>
<evidence type="ECO:0000256" key="16">
    <source>
        <dbReference type="ARBA" id="ARBA00049209"/>
    </source>
</evidence>
<keyword evidence="13" id="KW-0511">Multifunctional enzyme</keyword>
<evidence type="ECO:0000259" key="18">
    <source>
        <dbReference type="PROSITE" id="PS51383"/>
    </source>
</evidence>
<dbReference type="InterPro" id="IPR030677">
    <property type="entry name" value="Nnr"/>
</dbReference>
<dbReference type="Gene3D" id="3.40.1190.20">
    <property type="match status" value="1"/>
</dbReference>
<organism evidence="20 21">
    <name type="scientific">Leptonema illini</name>
    <dbReference type="NCBI Taxonomy" id="183"/>
    <lineage>
        <taxon>Bacteria</taxon>
        <taxon>Pseudomonadati</taxon>
        <taxon>Spirochaetota</taxon>
        <taxon>Spirochaetia</taxon>
        <taxon>Leptospirales</taxon>
        <taxon>Leptospiraceae</taxon>
        <taxon>Leptonema</taxon>
    </lineage>
</organism>
<evidence type="ECO:0000256" key="10">
    <source>
        <dbReference type="ARBA" id="ARBA00023027"/>
    </source>
</evidence>
<gene>
    <name evidence="20" type="ORF">F9K24_19515</name>
</gene>
<dbReference type="EC" id="4.2.1.136" evidence="17"/>
<evidence type="ECO:0000256" key="3">
    <source>
        <dbReference type="ARBA" id="ARBA00006001"/>
    </source>
</evidence>
<evidence type="ECO:0000313" key="21">
    <source>
        <dbReference type="Proteomes" id="UP000460298"/>
    </source>
</evidence>
<evidence type="ECO:0000256" key="1">
    <source>
        <dbReference type="ARBA" id="ARBA00000013"/>
    </source>
</evidence>
<evidence type="ECO:0000256" key="7">
    <source>
        <dbReference type="ARBA" id="ARBA00022840"/>
    </source>
</evidence>
<name>A0A833LZM5_9LEPT</name>
<comment type="similarity">
    <text evidence="4 17">In the C-terminal section; belongs to the NnrD/CARKD family.</text>
</comment>
<comment type="catalytic activity">
    <reaction evidence="1 17">
        <text>(6R)-NADHX = (6S)-NADHX</text>
        <dbReference type="Rhea" id="RHEA:32215"/>
        <dbReference type="ChEBI" id="CHEBI:64074"/>
        <dbReference type="ChEBI" id="CHEBI:64075"/>
        <dbReference type="EC" id="5.1.99.6"/>
    </reaction>
</comment>
<accession>A0A833LZM5</accession>
<keyword evidence="6 17" id="KW-0547">Nucleotide-binding</keyword>
<evidence type="ECO:0000256" key="4">
    <source>
        <dbReference type="ARBA" id="ARBA00009524"/>
    </source>
</evidence>
<comment type="cofactor">
    <cofactor evidence="17">
        <name>K(+)</name>
        <dbReference type="ChEBI" id="CHEBI:29103"/>
    </cofactor>
    <text evidence="17">Binds 1 potassium ion per subunit.</text>
</comment>
<evidence type="ECO:0000256" key="17">
    <source>
        <dbReference type="PIRNR" id="PIRNR017184"/>
    </source>
</evidence>
<evidence type="ECO:0000256" key="2">
    <source>
        <dbReference type="ARBA" id="ARBA00000909"/>
    </source>
</evidence>
<dbReference type="InterPro" id="IPR004443">
    <property type="entry name" value="YjeF_N_dom"/>
</dbReference>
<keyword evidence="7 17" id="KW-0067">ATP-binding</keyword>
<evidence type="ECO:0000256" key="8">
    <source>
        <dbReference type="ARBA" id="ARBA00022857"/>
    </source>
</evidence>
<feature type="domain" description="YjeF C-terminal" evidence="18">
    <location>
        <begin position="248"/>
        <end position="513"/>
    </location>
</feature>
<dbReference type="PANTHER" id="PTHR12592:SF0">
    <property type="entry name" value="ATP-DEPENDENT (S)-NAD(P)H-HYDRATE DEHYDRATASE"/>
    <property type="match status" value="1"/>
</dbReference>
<dbReference type="PIRSF" id="PIRSF017184">
    <property type="entry name" value="Nnr"/>
    <property type="match status" value="1"/>
</dbReference>
<evidence type="ECO:0000256" key="9">
    <source>
        <dbReference type="ARBA" id="ARBA00022958"/>
    </source>
</evidence>